<dbReference type="InterPro" id="IPR051331">
    <property type="entry name" value="Chorismate_mutase-related"/>
</dbReference>
<comment type="caution">
    <text evidence="4">The sequence shown here is derived from an EMBL/GenBank/DDBJ whole genome shotgun (WGS) entry which is preliminary data.</text>
</comment>
<protein>
    <recommendedName>
        <fullName evidence="1">chorismate mutase</fullName>
        <ecNumber evidence="1">5.4.99.5</ecNumber>
    </recommendedName>
</protein>
<gene>
    <name evidence="4" type="ORF">ACFOLG_00030</name>
</gene>
<dbReference type="InterPro" id="IPR036979">
    <property type="entry name" value="CM_dom_sf"/>
</dbReference>
<dbReference type="GO" id="GO:0004106">
    <property type="term" value="F:chorismate mutase activity"/>
    <property type="evidence" value="ECO:0007669"/>
    <property type="project" value="UniProtKB-EC"/>
</dbReference>
<dbReference type="Proteomes" id="UP001595741">
    <property type="component" value="Unassembled WGS sequence"/>
</dbReference>
<dbReference type="InterPro" id="IPR036263">
    <property type="entry name" value="Chorismate_II_sf"/>
</dbReference>
<dbReference type="SMART" id="SM00830">
    <property type="entry name" value="CM_2"/>
    <property type="match status" value="1"/>
</dbReference>
<dbReference type="PANTHER" id="PTHR38041">
    <property type="entry name" value="CHORISMATE MUTASE"/>
    <property type="match status" value="1"/>
</dbReference>
<evidence type="ECO:0000256" key="1">
    <source>
        <dbReference type="ARBA" id="ARBA00012404"/>
    </source>
</evidence>
<proteinExistence type="predicted"/>
<accession>A0ABV7RAU5</accession>
<name>A0ABV7RAU5_9NEIS</name>
<evidence type="ECO:0000313" key="5">
    <source>
        <dbReference type="Proteomes" id="UP001595741"/>
    </source>
</evidence>
<dbReference type="EMBL" id="JBHRXN010000001">
    <property type="protein sequence ID" value="MFC3530564.1"/>
    <property type="molecule type" value="Genomic_DNA"/>
</dbReference>
<dbReference type="EC" id="5.4.99.5" evidence="1"/>
<dbReference type="RefSeq" id="WP_386087140.1">
    <property type="nucleotide sequence ID" value="NZ_JBHRXN010000001.1"/>
</dbReference>
<evidence type="ECO:0000313" key="4">
    <source>
        <dbReference type="EMBL" id="MFC3530564.1"/>
    </source>
</evidence>
<organism evidence="4 5">
    <name type="scientific">Vogesella facilis</name>
    <dbReference type="NCBI Taxonomy" id="1655232"/>
    <lineage>
        <taxon>Bacteria</taxon>
        <taxon>Pseudomonadati</taxon>
        <taxon>Pseudomonadota</taxon>
        <taxon>Betaproteobacteria</taxon>
        <taxon>Neisseriales</taxon>
        <taxon>Chromobacteriaceae</taxon>
        <taxon>Vogesella</taxon>
    </lineage>
</organism>
<evidence type="ECO:0000259" key="3">
    <source>
        <dbReference type="PROSITE" id="PS51168"/>
    </source>
</evidence>
<dbReference type="PROSITE" id="PS51168">
    <property type="entry name" value="CHORISMATE_MUT_2"/>
    <property type="match status" value="1"/>
</dbReference>
<sequence length="108" mass="12033">MSGRLPAADCRTLDAIRAGIDDIDRQVIALLGERYGYVQAAAAFKRDADAVRAPERLASMLRQRRDWATQAGLSADVIEQLYRQLVDYFIAAEMRHWQDAAELSPPAA</sequence>
<dbReference type="SUPFAM" id="SSF48600">
    <property type="entry name" value="Chorismate mutase II"/>
    <property type="match status" value="1"/>
</dbReference>
<keyword evidence="5" id="KW-1185">Reference proteome</keyword>
<dbReference type="Pfam" id="PF01817">
    <property type="entry name" value="CM_2"/>
    <property type="match status" value="1"/>
</dbReference>
<dbReference type="PANTHER" id="PTHR38041:SF1">
    <property type="entry name" value="CHORISMATE MUTASE"/>
    <property type="match status" value="1"/>
</dbReference>
<reference evidence="5" key="1">
    <citation type="journal article" date="2019" name="Int. J. Syst. Evol. Microbiol.">
        <title>The Global Catalogue of Microorganisms (GCM) 10K type strain sequencing project: providing services to taxonomists for standard genome sequencing and annotation.</title>
        <authorList>
            <consortium name="The Broad Institute Genomics Platform"/>
            <consortium name="The Broad Institute Genome Sequencing Center for Infectious Disease"/>
            <person name="Wu L."/>
            <person name="Ma J."/>
        </authorList>
    </citation>
    <scope>NUCLEOTIDE SEQUENCE [LARGE SCALE GENOMIC DNA]</scope>
    <source>
        <strain evidence="5">KCTC 42742</strain>
    </source>
</reference>
<keyword evidence="2 4" id="KW-0413">Isomerase</keyword>
<dbReference type="PIRSF" id="PIRSF029775">
    <property type="entry name" value="Isochor_pyr_lyas"/>
    <property type="match status" value="1"/>
</dbReference>
<feature type="domain" description="Chorismate mutase" evidence="3">
    <location>
        <begin position="7"/>
        <end position="97"/>
    </location>
</feature>
<dbReference type="InterPro" id="IPR002701">
    <property type="entry name" value="CM_II_prokaryot"/>
</dbReference>
<dbReference type="Gene3D" id="1.20.59.10">
    <property type="entry name" value="Chorismate mutase"/>
    <property type="match status" value="1"/>
</dbReference>
<dbReference type="InterPro" id="IPR008241">
    <property type="entry name" value="Isochorismate_pyruvate-lyase"/>
</dbReference>
<evidence type="ECO:0000256" key="2">
    <source>
        <dbReference type="ARBA" id="ARBA00023235"/>
    </source>
</evidence>